<accession>A0A6A5VDC5</accession>
<dbReference type="InterPro" id="IPR010730">
    <property type="entry name" value="HET"/>
</dbReference>
<feature type="non-terminal residue" evidence="2">
    <location>
        <position position="137"/>
    </location>
</feature>
<feature type="domain" description="Heterokaryon incompatibility" evidence="1">
    <location>
        <begin position="32"/>
        <end position="134"/>
    </location>
</feature>
<sequence length="137" mass="15554">MLTFNHQSDNKTIRLVETVGWNDGCPGDDYQYVTLSHCWGPPKMAEKQIKLRSSNIEDFKRGLSLDDLPKTFRQAMEFAAKIPKVGYIWIDSLCIKQGDVEDWLKESAAMGQVYSYTFLNISATAGTDSTFGLFSRR</sequence>
<protein>
    <recommendedName>
        <fullName evidence="1">Heterokaryon incompatibility domain-containing protein</fullName>
    </recommendedName>
</protein>
<reference evidence="2" key="1">
    <citation type="journal article" date="2020" name="Stud. Mycol.">
        <title>101 Dothideomycetes genomes: a test case for predicting lifestyles and emergence of pathogens.</title>
        <authorList>
            <person name="Haridas S."/>
            <person name="Albert R."/>
            <person name="Binder M."/>
            <person name="Bloem J."/>
            <person name="Labutti K."/>
            <person name="Salamov A."/>
            <person name="Andreopoulos B."/>
            <person name="Baker S."/>
            <person name="Barry K."/>
            <person name="Bills G."/>
            <person name="Bluhm B."/>
            <person name="Cannon C."/>
            <person name="Castanera R."/>
            <person name="Culley D."/>
            <person name="Daum C."/>
            <person name="Ezra D."/>
            <person name="Gonzalez J."/>
            <person name="Henrissat B."/>
            <person name="Kuo A."/>
            <person name="Liang C."/>
            <person name="Lipzen A."/>
            <person name="Lutzoni F."/>
            <person name="Magnuson J."/>
            <person name="Mondo S."/>
            <person name="Nolan M."/>
            <person name="Ohm R."/>
            <person name="Pangilinan J."/>
            <person name="Park H.-J."/>
            <person name="Ramirez L."/>
            <person name="Alfaro M."/>
            <person name="Sun H."/>
            <person name="Tritt A."/>
            <person name="Yoshinaga Y."/>
            <person name="Zwiers L.-H."/>
            <person name="Turgeon B."/>
            <person name="Goodwin S."/>
            <person name="Spatafora J."/>
            <person name="Crous P."/>
            <person name="Grigoriev I."/>
        </authorList>
    </citation>
    <scope>NUCLEOTIDE SEQUENCE</scope>
    <source>
        <strain evidence="2">CBS 107.79</strain>
    </source>
</reference>
<dbReference type="Pfam" id="PF06985">
    <property type="entry name" value="HET"/>
    <property type="match status" value="1"/>
</dbReference>
<evidence type="ECO:0000313" key="2">
    <source>
        <dbReference type="EMBL" id="KAF1974359.1"/>
    </source>
</evidence>
<dbReference type="Proteomes" id="UP000800036">
    <property type="component" value="Unassembled WGS sequence"/>
</dbReference>
<proteinExistence type="predicted"/>
<gene>
    <name evidence="2" type="ORF">BU23DRAFT_461996</name>
</gene>
<keyword evidence="3" id="KW-1185">Reference proteome</keyword>
<dbReference type="AlphaFoldDB" id="A0A6A5VDC5"/>
<organism evidence="2 3">
    <name type="scientific">Bimuria novae-zelandiae CBS 107.79</name>
    <dbReference type="NCBI Taxonomy" id="1447943"/>
    <lineage>
        <taxon>Eukaryota</taxon>
        <taxon>Fungi</taxon>
        <taxon>Dikarya</taxon>
        <taxon>Ascomycota</taxon>
        <taxon>Pezizomycotina</taxon>
        <taxon>Dothideomycetes</taxon>
        <taxon>Pleosporomycetidae</taxon>
        <taxon>Pleosporales</taxon>
        <taxon>Massarineae</taxon>
        <taxon>Didymosphaeriaceae</taxon>
        <taxon>Bimuria</taxon>
    </lineage>
</organism>
<evidence type="ECO:0000313" key="3">
    <source>
        <dbReference type="Proteomes" id="UP000800036"/>
    </source>
</evidence>
<dbReference type="PANTHER" id="PTHR33112">
    <property type="entry name" value="DOMAIN PROTEIN, PUTATIVE-RELATED"/>
    <property type="match status" value="1"/>
</dbReference>
<name>A0A6A5VDC5_9PLEO</name>
<dbReference type="EMBL" id="ML976675">
    <property type="protein sequence ID" value="KAF1974359.1"/>
    <property type="molecule type" value="Genomic_DNA"/>
</dbReference>
<dbReference type="OrthoDB" id="5362512at2759"/>
<evidence type="ECO:0000259" key="1">
    <source>
        <dbReference type="Pfam" id="PF06985"/>
    </source>
</evidence>
<dbReference type="PANTHER" id="PTHR33112:SF16">
    <property type="entry name" value="HETEROKARYON INCOMPATIBILITY DOMAIN-CONTAINING PROTEIN"/>
    <property type="match status" value="1"/>
</dbReference>